<feature type="compositionally biased region" description="Basic and acidic residues" evidence="2">
    <location>
        <begin position="236"/>
        <end position="247"/>
    </location>
</feature>
<evidence type="ECO:0000256" key="3">
    <source>
        <dbReference type="SAM" id="Phobius"/>
    </source>
</evidence>
<comment type="caution">
    <text evidence="4">The sequence shown here is derived from an EMBL/GenBank/DDBJ whole genome shotgun (WGS) entry which is preliminary data.</text>
</comment>
<keyword evidence="5" id="KW-1185">Reference proteome</keyword>
<dbReference type="AlphaFoldDB" id="A0A9P4MAJ7"/>
<organism evidence="4 5">
    <name type="scientific">Rhizodiscina lignyota</name>
    <dbReference type="NCBI Taxonomy" id="1504668"/>
    <lineage>
        <taxon>Eukaryota</taxon>
        <taxon>Fungi</taxon>
        <taxon>Dikarya</taxon>
        <taxon>Ascomycota</taxon>
        <taxon>Pezizomycotina</taxon>
        <taxon>Dothideomycetes</taxon>
        <taxon>Pleosporomycetidae</taxon>
        <taxon>Aulographales</taxon>
        <taxon>Rhizodiscinaceae</taxon>
        <taxon>Rhizodiscina</taxon>
    </lineage>
</organism>
<keyword evidence="3" id="KW-0812">Transmembrane</keyword>
<dbReference type="OrthoDB" id="3166386at2759"/>
<evidence type="ECO:0000313" key="5">
    <source>
        <dbReference type="Proteomes" id="UP000799772"/>
    </source>
</evidence>
<feature type="region of interest" description="Disordered" evidence="2">
    <location>
        <begin position="215"/>
        <end position="258"/>
    </location>
</feature>
<name>A0A9P4MAJ7_9PEZI</name>
<gene>
    <name evidence="4" type="ORF">NA57DRAFT_54526</name>
</gene>
<sequence>MAQNTATNVITYVGVPLAVLGVLPTLSTTIKSIITARAIQHSLFANGVHDALTRSSLLSGIIEIEVPRKSITPLERNEKGYWDMNEHRSSLRGGSWTTFYWKEMVIGVKSYRVQYHDELVQPQAEIGFEALIAFLLDRGAVPNVSGFADLRSSGLWTPAGTKLLLSPCTSDAVLMVARSDDSDGILSLSLAWEESWDKRWDERLPPYWVRVRPSRSRKRKRTSGAQDGKSSGDVAGKVKEIKDKEENEASESTSVVSEPCPSPVRLRIVATGVDQAYHEDFQKSPVHLHHFRHPTSDHASMSPTCLWFNAAITALGAPLGGLWSFIIPNHISTFSHRESIPCGVLVLLGLLSDAEAPSWRSPTDENEEEELFDKHQRFVKSAREMTKELRMPPEQAREARMARMQEEAERMQRDRLKAQLKQERRAENEMRDALASPRIGVQIVGEAARKWLIKSEEMDEEYGATFRDVVEATLYDMVKEQELAHTVAEMLERWRNWTENGGMTKSNFEDVKKELKIFCLAACMLALIRETNTHPAGSVVSDLQECLRMWRKVRLG</sequence>
<keyword evidence="3" id="KW-1133">Transmembrane helix</keyword>
<evidence type="ECO:0000256" key="1">
    <source>
        <dbReference type="SAM" id="Coils"/>
    </source>
</evidence>
<evidence type="ECO:0000313" key="4">
    <source>
        <dbReference type="EMBL" id="KAF2100437.1"/>
    </source>
</evidence>
<feature type="transmembrane region" description="Helical" evidence="3">
    <location>
        <begin position="306"/>
        <end position="327"/>
    </location>
</feature>
<accession>A0A9P4MAJ7</accession>
<evidence type="ECO:0000256" key="2">
    <source>
        <dbReference type="SAM" id="MobiDB-lite"/>
    </source>
</evidence>
<keyword evidence="3" id="KW-0472">Membrane</keyword>
<dbReference type="Proteomes" id="UP000799772">
    <property type="component" value="Unassembled WGS sequence"/>
</dbReference>
<feature type="coiled-coil region" evidence="1">
    <location>
        <begin position="394"/>
        <end position="436"/>
    </location>
</feature>
<reference evidence="4" key="1">
    <citation type="journal article" date="2020" name="Stud. Mycol.">
        <title>101 Dothideomycetes genomes: a test case for predicting lifestyles and emergence of pathogens.</title>
        <authorList>
            <person name="Haridas S."/>
            <person name="Albert R."/>
            <person name="Binder M."/>
            <person name="Bloem J."/>
            <person name="Labutti K."/>
            <person name="Salamov A."/>
            <person name="Andreopoulos B."/>
            <person name="Baker S."/>
            <person name="Barry K."/>
            <person name="Bills G."/>
            <person name="Bluhm B."/>
            <person name="Cannon C."/>
            <person name="Castanera R."/>
            <person name="Culley D."/>
            <person name="Daum C."/>
            <person name="Ezra D."/>
            <person name="Gonzalez J."/>
            <person name="Henrissat B."/>
            <person name="Kuo A."/>
            <person name="Liang C."/>
            <person name="Lipzen A."/>
            <person name="Lutzoni F."/>
            <person name="Magnuson J."/>
            <person name="Mondo S."/>
            <person name="Nolan M."/>
            <person name="Ohm R."/>
            <person name="Pangilinan J."/>
            <person name="Park H.-J."/>
            <person name="Ramirez L."/>
            <person name="Alfaro M."/>
            <person name="Sun H."/>
            <person name="Tritt A."/>
            <person name="Yoshinaga Y."/>
            <person name="Zwiers L.-H."/>
            <person name="Turgeon B."/>
            <person name="Goodwin S."/>
            <person name="Spatafora J."/>
            <person name="Crous P."/>
            <person name="Grigoriev I."/>
        </authorList>
    </citation>
    <scope>NUCLEOTIDE SEQUENCE</scope>
    <source>
        <strain evidence="4">CBS 133067</strain>
    </source>
</reference>
<proteinExistence type="predicted"/>
<keyword evidence="1" id="KW-0175">Coiled coil</keyword>
<dbReference type="EMBL" id="ML978124">
    <property type="protein sequence ID" value="KAF2100437.1"/>
    <property type="molecule type" value="Genomic_DNA"/>
</dbReference>
<protein>
    <submittedName>
        <fullName evidence="4">Uncharacterized protein</fullName>
    </submittedName>
</protein>